<feature type="transmembrane region" description="Helical" evidence="7">
    <location>
        <begin position="35"/>
        <end position="53"/>
    </location>
</feature>
<dbReference type="Pfam" id="PF03601">
    <property type="entry name" value="Cons_hypoth698"/>
    <property type="match status" value="1"/>
</dbReference>
<gene>
    <name evidence="9" type="primary">yeiH</name>
    <name evidence="9" type="ORF">NCTC13336_01623</name>
</gene>
<evidence type="ECO:0000256" key="6">
    <source>
        <dbReference type="ARBA" id="ARBA00023136"/>
    </source>
</evidence>
<feature type="transmembrane region" description="Helical" evidence="7">
    <location>
        <begin position="280"/>
        <end position="300"/>
    </location>
</feature>
<dbReference type="AlphaFoldDB" id="A0A377R363"/>
<dbReference type="EMBL" id="UGJJ01000002">
    <property type="protein sequence ID" value="STR02743.1"/>
    <property type="molecule type" value="Genomic_DNA"/>
</dbReference>
<name>A0A377R363_9NEIS</name>
<feature type="transmembrane region" description="Helical" evidence="7">
    <location>
        <begin position="312"/>
        <end position="338"/>
    </location>
</feature>
<feature type="transmembrane region" description="Helical" evidence="7">
    <location>
        <begin position="155"/>
        <end position="179"/>
    </location>
</feature>
<keyword evidence="10" id="KW-1185">Reference proteome</keyword>
<feature type="transmembrane region" description="Helical" evidence="7">
    <location>
        <begin position="253"/>
        <end position="274"/>
    </location>
</feature>
<keyword evidence="6 7" id="KW-0472">Membrane</keyword>
<organism evidence="9 10">
    <name type="scientific">Kingella potus</name>
    <dbReference type="NCBI Taxonomy" id="265175"/>
    <lineage>
        <taxon>Bacteria</taxon>
        <taxon>Pseudomonadati</taxon>
        <taxon>Pseudomonadota</taxon>
        <taxon>Betaproteobacteria</taxon>
        <taxon>Neisseriales</taxon>
        <taxon>Neisseriaceae</taxon>
        <taxon>Kingella</taxon>
    </lineage>
</organism>
<dbReference type="InterPro" id="IPR004630">
    <property type="entry name" value="UPF0324_YeiH-like"/>
</dbReference>
<accession>A0A377R363</accession>
<evidence type="ECO:0000256" key="3">
    <source>
        <dbReference type="ARBA" id="ARBA00022475"/>
    </source>
</evidence>
<dbReference type="RefSeq" id="WP_115308635.1">
    <property type="nucleotide sequence ID" value="NZ_UGJJ01000002.1"/>
</dbReference>
<evidence type="ECO:0000313" key="9">
    <source>
        <dbReference type="EMBL" id="STR02743.1"/>
    </source>
</evidence>
<comment type="subcellular location">
    <subcellularLocation>
        <location evidence="1">Cell membrane</location>
        <topology evidence="1">Multi-pass membrane protein</topology>
    </subcellularLocation>
</comment>
<evidence type="ECO:0000256" key="4">
    <source>
        <dbReference type="ARBA" id="ARBA00022692"/>
    </source>
</evidence>
<evidence type="ECO:0000256" key="1">
    <source>
        <dbReference type="ARBA" id="ARBA00004651"/>
    </source>
</evidence>
<keyword evidence="4 7" id="KW-0812">Transmembrane</keyword>
<reference evidence="9 10" key="1">
    <citation type="submission" date="2018-06" db="EMBL/GenBank/DDBJ databases">
        <authorList>
            <consortium name="Pathogen Informatics"/>
            <person name="Doyle S."/>
        </authorList>
    </citation>
    <scope>NUCLEOTIDE SEQUENCE [LARGE SCALE GENOMIC DNA]</scope>
    <source>
        <strain evidence="9 10">NCTC13336</strain>
    </source>
</reference>
<dbReference type="PANTHER" id="PTHR30106:SF2">
    <property type="entry name" value="UPF0324 INNER MEMBRANE PROTEIN YEIH"/>
    <property type="match status" value="1"/>
</dbReference>
<feature type="transmembrane region" description="Helical" evidence="7">
    <location>
        <begin position="91"/>
        <end position="111"/>
    </location>
</feature>
<evidence type="ECO:0000256" key="5">
    <source>
        <dbReference type="ARBA" id="ARBA00022989"/>
    </source>
</evidence>
<dbReference type="NCBIfam" id="TIGR00698">
    <property type="entry name" value="YeiH family putative sulfate export transporter"/>
    <property type="match status" value="1"/>
</dbReference>
<keyword evidence="3" id="KW-1003">Cell membrane</keyword>
<comment type="similarity">
    <text evidence="2">Belongs to the UPF0324 family.</text>
</comment>
<evidence type="ECO:0000256" key="8">
    <source>
        <dbReference type="SAM" id="SignalP"/>
    </source>
</evidence>
<feature type="signal peptide" evidence="8">
    <location>
        <begin position="1"/>
        <end position="22"/>
    </location>
</feature>
<keyword evidence="5 7" id="KW-1133">Transmembrane helix</keyword>
<dbReference type="Proteomes" id="UP000254293">
    <property type="component" value="Unassembled WGS sequence"/>
</dbReference>
<evidence type="ECO:0008006" key="11">
    <source>
        <dbReference type="Google" id="ProtNLM"/>
    </source>
</evidence>
<feature type="transmembrane region" description="Helical" evidence="7">
    <location>
        <begin position="123"/>
        <end position="143"/>
    </location>
</feature>
<dbReference type="GO" id="GO:0005886">
    <property type="term" value="C:plasma membrane"/>
    <property type="evidence" value="ECO:0007669"/>
    <property type="project" value="UniProtKB-SubCell"/>
</dbReference>
<dbReference type="InterPro" id="IPR018383">
    <property type="entry name" value="UPF0324_pro"/>
</dbReference>
<sequence length="339" mass="35535">MKKYSALAWQMPLLFAASLAFMALSEAPTLTEWGISPLTLAITGGMVLGNTLPAHRTALFSDGIAFSKSHLLRIGIMLYGFRLTLSQVLYVGWPALLADAAVVAGTMFLALRLGRRFGLDTDTAALVGAGSAVCGAAAVLAAQPVLKAQERDVGVAVATVVVFGTLAMFAYPLMAAALLPHDASAAAWFSWGIYTGATVHEVAQVAAAGAAVNPAVADVAVITKMIRVMLLAPLLLVLPFLQGGRKTGGFRLSLPWFVPAFLAAVVLNSLLPLSAPYHQALLRFDTLLLTTAMFALGLTTRWQAVRAAGIKPLLLAGILALWLMTGGGALAYIGYLLFK</sequence>
<protein>
    <recommendedName>
        <fullName evidence="11">Integral membrane protein (TIGR00698 family)</fullName>
    </recommendedName>
</protein>
<proteinExistence type="inferred from homology"/>
<evidence type="ECO:0000313" key="10">
    <source>
        <dbReference type="Proteomes" id="UP000254293"/>
    </source>
</evidence>
<feature type="chain" id="PRO_5017028003" description="Integral membrane protein (TIGR00698 family)" evidence="8">
    <location>
        <begin position="23"/>
        <end position="339"/>
    </location>
</feature>
<evidence type="ECO:0000256" key="7">
    <source>
        <dbReference type="SAM" id="Phobius"/>
    </source>
</evidence>
<dbReference type="OrthoDB" id="9805703at2"/>
<feature type="transmembrane region" description="Helical" evidence="7">
    <location>
        <begin position="219"/>
        <end position="241"/>
    </location>
</feature>
<keyword evidence="8" id="KW-0732">Signal</keyword>
<dbReference type="PANTHER" id="PTHR30106">
    <property type="entry name" value="INNER MEMBRANE PROTEIN YEIH-RELATED"/>
    <property type="match status" value="1"/>
</dbReference>
<evidence type="ECO:0000256" key="2">
    <source>
        <dbReference type="ARBA" id="ARBA00007977"/>
    </source>
</evidence>